<keyword evidence="1" id="KW-0812">Transmembrane</keyword>
<protein>
    <submittedName>
        <fullName evidence="2">Uncharacterized protein</fullName>
    </submittedName>
</protein>
<proteinExistence type="predicted"/>
<feature type="transmembrane region" description="Helical" evidence="1">
    <location>
        <begin position="101"/>
        <end position="122"/>
    </location>
</feature>
<organism evidence="2 3">
    <name type="scientific">Acinetobacter haemolyticus</name>
    <dbReference type="NCBI Taxonomy" id="29430"/>
    <lineage>
        <taxon>Bacteria</taxon>
        <taxon>Pseudomonadati</taxon>
        <taxon>Pseudomonadota</taxon>
        <taxon>Gammaproteobacteria</taxon>
        <taxon>Moraxellales</taxon>
        <taxon>Moraxellaceae</taxon>
        <taxon>Acinetobacter</taxon>
    </lineage>
</organism>
<keyword evidence="1" id="KW-1133">Transmembrane helix</keyword>
<name>A0A4P7B5B0_ACIHA</name>
<reference evidence="2 3" key="1">
    <citation type="submission" date="2019-03" db="EMBL/GenBank/DDBJ databases">
        <title>Complete genome sequence of two outbreak-associated Acinetobacter haemolyticus strains.</title>
        <authorList>
            <person name="Bai L."/>
            <person name="Zhang S.-C."/>
            <person name="Deng Y."/>
            <person name="Song C.-C."/>
            <person name="Kang G.-B."/>
            <person name="Dong Y."/>
            <person name="Wang Y."/>
            <person name="Gao F."/>
            <person name="Huang H."/>
        </authorList>
    </citation>
    <scope>NUCLEOTIDE SEQUENCE [LARGE SCALE GENOMIC DNA]</scope>
    <source>
        <strain evidence="2 3">TJR01</strain>
    </source>
</reference>
<dbReference type="EMBL" id="CP038009">
    <property type="protein sequence ID" value="QBQ16451.1"/>
    <property type="molecule type" value="Genomic_DNA"/>
</dbReference>
<dbReference type="RefSeq" id="WP_134252512.1">
    <property type="nucleotide sequence ID" value="NZ_CP038009.1"/>
</dbReference>
<accession>A0A4P7B5B0</accession>
<evidence type="ECO:0000313" key="3">
    <source>
        <dbReference type="Proteomes" id="UP000294395"/>
    </source>
</evidence>
<gene>
    <name evidence="2" type="ORF">AHTJR_09225</name>
</gene>
<dbReference type="AlphaFoldDB" id="A0A4P7B5B0"/>
<dbReference type="Proteomes" id="UP000294395">
    <property type="component" value="Chromosome"/>
</dbReference>
<evidence type="ECO:0000313" key="2">
    <source>
        <dbReference type="EMBL" id="QBQ16451.1"/>
    </source>
</evidence>
<keyword evidence="1" id="KW-0472">Membrane</keyword>
<evidence type="ECO:0000256" key="1">
    <source>
        <dbReference type="SAM" id="Phobius"/>
    </source>
</evidence>
<dbReference type="CDD" id="cd20746">
    <property type="entry name" value="FIX_Ntox15_NUC_DUF4112_RhsA-like"/>
    <property type="match status" value="1"/>
</dbReference>
<dbReference type="InterPro" id="IPR049802">
    <property type="entry name" value="RhsC-like_FIX"/>
</dbReference>
<sequence>MSSAEKKMAIIEIGSDIWSRATQAGNQIVGGAKQVKDGVVAGGKWIGGALQGEFNDKATVGQIFIDAAISMFPVAGEVTAARDLVAILMKMADDKKEASEVINWVKIILCLLPIIPIFGGILKGIGRLLITVMKDATKVAEVAAAILAFLRKMGYGNSVQFIQKLNFAQYQGKILSEFKNGITRMKDGFAFISQKMGGALPESVSVYVNSMGPKLDELGRLADKMIPSAIKELDQALNKVRTEIIRQMNEAGAKIGGTQTKVMTTEARLSSTASKAIASKGHTPAPLSHYKHKESWPDLRGFKDDKVDDSILEFYVIASFSKLENITAKLYAPGKKVNWKRIIDKDKPYKAGGYWADKMPANGKIWRFDYAVKSAWSKNGAFVRLDRIPTIEELKRLDILVPENWQGLKVWEGKVAEQFDLDKDIGSKLLLPGGEIQIYIDFKHPDNKPVADYINKIIQVEFTHWTDAILPKEIDAVVEYLTKRELSQKIVQQGQAARAVSTTGRSNSRNQE</sequence>